<feature type="coiled-coil region" evidence="5">
    <location>
        <begin position="445"/>
        <end position="472"/>
    </location>
</feature>
<evidence type="ECO:0000256" key="4">
    <source>
        <dbReference type="ARBA" id="ARBA00023136"/>
    </source>
</evidence>
<feature type="transmembrane region" description="Helical" evidence="7">
    <location>
        <begin position="690"/>
        <end position="711"/>
    </location>
</feature>
<accession>A0A261FTA4</accession>
<feature type="transmembrane region" description="Helical" evidence="7">
    <location>
        <begin position="20"/>
        <end position="38"/>
    </location>
</feature>
<dbReference type="Pfam" id="PF12698">
    <property type="entry name" value="ABC2_membrane_3"/>
    <property type="match status" value="1"/>
</dbReference>
<dbReference type="PANTHER" id="PTHR43077:SF10">
    <property type="entry name" value="TRANSPORT PERMEASE PROTEIN"/>
    <property type="match status" value="1"/>
</dbReference>
<feature type="transmembrane region" description="Helical" evidence="7">
    <location>
        <begin position="613"/>
        <end position="640"/>
    </location>
</feature>
<feature type="compositionally biased region" description="Low complexity" evidence="6">
    <location>
        <begin position="357"/>
        <end position="366"/>
    </location>
</feature>
<dbReference type="NCBIfam" id="TIGR03062">
    <property type="entry name" value="pip_yhgE_Cterm"/>
    <property type="match status" value="1"/>
</dbReference>
<dbReference type="InterPro" id="IPR013525">
    <property type="entry name" value="ABC2_TM"/>
</dbReference>
<evidence type="ECO:0000256" key="2">
    <source>
        <dbReference type="ARBA" id="ARBA00022692"/>
    </source>
</evidence>
<feature type="transmembrane region" description="Helical" evidence="7">
    <location>
        <begin position="566"/>
        <end position="593"/>
    </location>
</feature>
<evidence type="ECO:0000256" key="1">
    <source>
        <dbReference type="ARBA" id="ARBA00004141"/>
    </source>
</evidence>
<dbReference type="InterPro" id="IPR051328">
    <property type="entry name" value="T7SS_ABC-Transporter"/>
</dbReference>
<keyword evidence="3 7" id="KW-1133">Transmembrane helix</keyword>
<dbReference type="Gene3D" id="3.40.1710.10">
    <property type="entry name" value="abc type-2 transporter like domain"/>
    <property type="match status" value="1"/>
</dbReference>
<evidence type="ECO:0000259" key="8">
    <source>
        <dbReference type="Pfam" id="PF12698"/>
    </source>
</evidence>
<sequence>MRTIWNIIATDVRALCSRTASVLFIIALCVLPSAYSWYNIIACWDPYGNTGNLKVAVSSDDEGYDGELTPMTISIGDNIISSLRGNDDFDWQFVSTDDAIEGVKSGDYYAAIVIPESFSVDMMTMFSDDATHATLNYYVNEKENPLAPTITDSGASSVQTQINDTFETTVADTAFSLISSLSDYADKDSTRNAIASLSDGLSNTADDLRQSGETLGTYADAVKAAKALIESSEDLLGSTGTALSEAKDAMNTAGDGSASLQDSLESASSAISTAITGSAEGYQSAANSVQTAYATIDESMADAAQLLRDQASAVDKQISAYQQMRDTLAGLSDLDDATLQSLLGRFDDAIARQQSLSDSLNSAADSVETRRGDASANKNEVETLLQQATDSITALQNEYDDTAKSAIDSMSADLSSAIAKGLSASSNLDALDSLSGATGDMTTKLDEIAATISEAQTKLDTAATELERHSQDIDDALSSGDADTLREVIGTDSSVLASALVTPVSLDRHAIFASENFGSSMTPFYAVLAIWVGAFLSTSAIRMSLTEERMEELKRRRHGKSVPSPLLFLGRYGVFMLISLAQTLMACAGIIWFLKAQCEHPALLLLGGAATSILFSAITYTLVAIFGNIGKFFGVLLLILQLNGSSGSMPVELMPQWVQAAYPYLPITHAIRLFRSAMFGIYDNDYWKELGILLAVAALVLAVGVLFSAFGRKLSEGMERMMKGNALLAI</sequence>
<dbReference type="STRING" id="1603886.GCA_001895165_00364"/>
<dbReference type="Proteomes" id="UP000216352">
    <property type="component" value="Unassembled WGS sequence"/>
</dbReference>
<evidence type="ECO:0000256" key="7">
    <source>
        <dbReference type="SAM" id="Phobius"/>
    </source>
</evidence>
<evidence type="ECO:0000256" key="5">
    <source>
        <dbReference type="SAM" id="Coils"/>
    </source>
</evidence>
<name>A0A261FTA4_9BIFI</name>
<dbReference type="OrthoDB" id="9811483at2"/>
<keyword evidence="10" id="KW-1185">Reference proteome</keyword>
<protein>
    <submittedName>
        <fullName evidence="9">Phage infection protein</fullName>
    </submittedName>
</protein>
<dbReference type="NCBIfam" id="TIGR03061">
    <property type="entry name" value="pip_yhgE_Nterm"/>
    <property type="match status" value="1"/>
</dbReference>
<feature type="transmembrane region" description="Helical" evidence="7">
    <location>
        <begin position="524"/>
        <end position="545"/>
    </location>
</feature>
<keyword evidence="4 7" id="KW-0472">Membrane</keyword>
<dbReference type="InterPro" id="IPR017500">
    <property type="entry name" value="Phage_infect_YhgE_N"/>
</dbReference>
<comment type="caution">
    <text evidence="9">The sequence shown here is derived from an EMBL/GenBank/DDBJ whole genome shotgun (WGS) entry which is preliminary data.</text>
</comment>
<feature type="domain" description="ABC-2 type transporter transmembrane" evidence="8">
    <location>
        <begin position="25"/>
        <end position="705"/>
    </location>
</feature>
<reference evidence="9 10" key="1">
    <citation type="journal article" date="2017" name="BMC Genomics">
        <title>Comparative genomic and phylogenomic analyses of the Bifidobacteriaceae family.</title>
        <authorList>
            <person name="Lugli G.A."/>
            <person name="Milani C."/>
            <person name="Turroni F."/>
            <person name="Duranti S."/>
            <person name="Mancabelli L."/>
            <person name="Mangifesta M."/>
            <person name="Ferrario C."/>
            <person name="Modesto M."/>
            <person name="Mattarelli P."/>
            <person name="Jiri K."/>
            <person name="van Sinderen D."/>
            <person name="Ventura M."/>
        </authorList>
    </citation>
    <scope>NUCLEOTIDE SEQUENCE [LARGE SCALE GENOMIC DNA]</scope>
    <source>
        <strain evidence="9 10">DSM 28807</strain>
    </source>
</reference>
<gene>
    <name evidence="9" type="ORF">BLEM_0958</name>
</gene>
<evidence type="ECO:0000256" key="6">
    <source>
        <dbReference type="SAM" id="MobiDB-lite"/>
    </source>
</evidence>
<feature type="coiled-coil region" evidence="5">
    <location>
        <begin position="378"/>
        <end position="405"/>
    </location>
</feature>
<keyword evidence="5" id="KW-0175">Coiled coil</keyword>
<feature type="region of interest" description="Disordered" evidence="6">
    <location>
        <begin position="357"/>
        <end position="378"/>
    </location>
</feature>
<organism evidence="9 10">
    <name type="scientific">Bifidobacterium lemurum</name>
    <dbReference type="NCBI Taxonomy" id="1603886"/>
    <lineage>
        <taxon>Bacteria</taxon>
        <taxon>Bacillati</taxon>
        <taxon>Actinomycetota</taxon>
        <taxon>Actinomycetes</taxon>
        <taxon>Bifidobacteriales</taxon>
        <taxon>Bifidobacteriaceae</taxon>
        <taxon>Bifidobacterium</taxon>
    </lineage>
</organism>
<dbReference type="GO" id="GO:0140359">
    <property type="term" value="F:ABC-type transporter activity"/>
    <property type="evidence" value="ECO:0007669"/>
    <property type="project" value="InterPro"/>
</dbReference>
<evidence type="ECO:0000256" key="3">
    <source>
        <dbReference type="ARBA" id="ARBA00022989"/>
    </source>
</evidence>
<dbReference type="GO" id="GO:0016020">
    <property type="term" value="C:membrane"/>
    <property type="evidence" value="ECO:0007669"/>
    <property type="project" value="UniProtKB-SubCell"/>
</dbReference>
<proteinExistence type="predicted"/>
<comment type="subcellular location">
    <subcellularLocation>
        <location evidence="1">Membrane</location>
        <topology evidence="1">Multi-pass membrane protein</topology>
    </subcellularLocation>
</comment>
<dbReference type="PANTHER" id="PTHR43077">
    <property type="entry name" value="TRANSPORT PERMEASE YVFS-RELATED"/>
    <property type="match status" value="1"/>
</dbReference>
<evidence type="ECO:0000313" key="10">
    <source>
        <dbReference type="Proteomes" id="UP000216352"/>
    </source>
</evidence>
<keyword evidence="2 7" id="KW-0812">Transmembrane</keyword>
<dbReference type="RefSeq" id="WP_072723970.1">
    <property type="nucleotide sequence ID" value="NZ_BDIS01000004.1"/>
</dbReference>
<dbReference type="InterPro" id="IPR017501">
    <property type="entry name" value="Phage_infect_YhgE_C"/>
</dbReference>
<evidence type="ECO:0000313" key="9">
    <source>
        <dbReference type="EMBL" id="OZG62412.1"/>
    </source>
</evidence>
<dbReference type="AlphaFoldDB" id="A0A261FTA4"/>
<dbReference type="EMBL" id="MWWX01000005">
    <property type="protein sequence ID" value="OZG62412.1"/>
    <property type="molecule type" value="Genomic_DNA"/>
</dbReference>